<organism evidence="1 2">
    <name type="scientific">Actinoplanes digitatis</name>
    <dbReference type="NCBI Taxonomy" id="1868"/>
    <lineage>
        <taxon>Bacteria</taxon>
        <taxon>Bacillati</taxon>
        <taxon>Actinomycetota</taxon>
        <taxon>Actinomycetes</taxon>
        <taxon>Micromonosporales</taxon>
        <taxon>Micromonosporaceae</taxon>
        <taxon>Actinoplanes</taxon>
    </lineage>
</organism>
<comment type="caution">
    <text evidence="1">The sequence shown here is derived from an EMBL/GenBank/DDBJ whole genome shotgun (WGS) entry which is preliminary data.</text>
</comment>
<dbReference type="AlphaFoldDB" id="A0A7W7MNX2"/>
<evidence type="ECO:0000313" key="2">
    <source>
        <dbReference type="Proteomes" id="UP000578112"/>
    </source>
</evidence>
<dbReference type="Proteomes" id="UP000578112">
    <property type="component" value="Unassembled WGS sequence"/>
</dbReference>
<dbReference type="EMBL" id="JACHNH010000001">
    <property type="protein sequence ID" value="MBB4761513.1"/>
    <property type="molecule type" value="Genomic_DNA"/>
</dbReference>
<keyword evidence="2" id="KW-1185">Reference proteome</keyword>
<evidence type="ECO:0000313" key="1">
    <source>
        <dbReference type="EMBL" id="MBB4761513.1"/>
    </source>
</evidence>
<reference evidence="1 2" key="1">
    <citation type="submission" date="2020-08" db="EMBL/GenBank/DDBJ databases">
        <title>Sequencing the genomes of 1000 actinobacteria strains.</title>
        <authorList>
            <person name="Klenk H.-P."/>
        </authorList>
    </citation>
    <scope>NUCLEOTIDE SEQUENCE [LARGE SCALE GENOMIC DNA]</scope>
    <source>
        <strain evidence="1 2">DSM 43149</strain>
    </source>
</reference>
<proteinExistence type="predicted"/>
<gene>
    <name evidence="1" type="ORF">BJ971_002069</name>
</gene>
<name>A0A7W7MNX2_9ACTN</name>
<sequence length="89" mass="9721">MQEPQVILDPTSLSPVEEKLRLPLEDQLTSALRAAIDEVTAEYAGETVDAVTATLLERTRAALHPDIAAGFEPDLDELRRVAEAIVRTP</sequence>
<dbReference type="RefSeq" id="WP_184991954.1">
    <property type="nucleotide sequence ID" value="NZ_BOMK01000001.1"/>
</dbReference>
<accession>A0A7W7MNX2</accession>
<protein>
    <submittedName>
        <fullName evidence="1">F0F1-type ATP synthase delta subunit</fullName>
    </submittedName>
</protein>